<evidence type="ECO:0000256" key="1">
    <source>
        <dbReference type="SAM" id="Phobius"/>
    </source>
</evidence>
<gene>
    <name evidence="2" type="ORF">Aspa_049</name>
</gene>
<protein>
    <submittedName>
        <fullName evidence="2">Uncharacterized protein</fullName>
    </submittedName>
</protein>
<keyword evidence="1" id="KW-0812">Transmembrane</keyword>
<dbReference type="AlphaFoldDB" id="A0A1C9CC04"/>
<evidence type="ECO:0000313" key="2">
    <source>
        <dbReference type="EMBL" id="AOM65928.1"/>
    </source>
</evidence>
<dbReference type="GeneID" id="29070429"/>
<dbReference type="EMBL" id="KX284717">
    <property type="protein sequence ID" value="AOM65928.1"/>
    <property type="molecule type" value="Genomic_DNA"/>
</dbReference>
<sequence length="120" mass="14298">MLLVSTLYLISIHLLFLTTNYETIILFFLTVINHISNKKLKHIFIISALSIQFLELVINKLNQIIISIQIRPINSHFYIFIYHLKTVILYLLISFYKYIVENIYRISSTLYTRNITMLNL</sequence>
<feature type="transmembrane region" description="Helical" evidence="1">
    <location>
        <begin position="6"/>
        <end position="31"/>
    </location>
</feature>
<dbReference type="RefSeq" id="YP_009294445.1">
    <property type="nucleotide sequence ID" value="NC_031148.1"/>
</dbReference>
<accession>A0A1C9CC04</accession>
<geneLocation type="plastid" evidence="2"/>
<feature type="transmembrane region" description="Helical" evidence="1">
    <location>
        <begin position="43"/>
        <end position="65"/>
    </location>
</feature>
<keyword evidence="1" id="KW-0472">Membrane</keyword>
<keyword evidence="1" id="KW-1133">Transmembrane helix</keyword>
<reference evidence="2" key="1">
    <citation type="journal article" date="2016" name="BMC Biol.">
        <title>Parallel evolution of highly conserved plastid genome architecture in red seaweeds and seed plants.</title>
        <authorList>
            <person name="Lee J."/>
            <person name="Cho C.H."/>
            <person name="Park S.I."/>
            <person name="Choi J.W."/>
            <person name="Song H.S."/>
            <person name="West J.A."/>
            <person name="Bhattacharya D."/>
            <person name="Yoon H.S."/>
        </authorList>
    </citation>
    <scope>NUCLEOTIDE SEQUENCE</scope>
</reference>
<feature type="transmembrane region" description="Helical" evidence="1">
    <location>
        <begin position="77"/>
        <end position="99"/>
    </location>
</feature>
<keyword evidence="2" id="KW-0934">Plastid</keyword>
<name>A0A1C9CC04_9FLOR</name>
<organism evidence="2">
    <name type="scientific">Asparagopsis taxiformis</name>
    <dbReference type="NCBI Taxonomy" id="260499"/>
    <lineage>
        <taxon>Eukaryota</taxon>
        <taxon>Rhodophyta</taxon>
        <taxon>Florideophyceae</taxon>
        <taxon>Rhodymeniophycidae</taxon>
        <taxon>Bonnemaisoniales</taxon>
        <taxon>Bonnemaisoniaceae</taxon>
        <taxon>Asparagopsis</taxon>
    </lineage>
</organism>
<proteinExistence type="predicted"/>